<dbReference type="RefSeq" id="WP_255818713.1">
    <property type="nucleotide sequence ID" value="NZ_CP038804.1"/>
</dbReference>
<sequence>MRKSFDDLTIADDYMFCKIMQDEETCKTFLEMTLADKIGKITYLSSQNAITTTSEAKSICLDILVKDETGKSYDIEMQAVNEHNLAKRMRYYQAAIDVLFLDKGEHYSNLNDSYIIFLCLFDSIGKDMPIYTFENICLEDRQTLLNEGTKKIIINANAFTKAKDKNLRGFLEYVKTGKITTEFTGRIEKMIEKLKNNEQARSEYRFISGFEMDARYYGRQEGIKEGLEEGIKEGRLVGIQEGIAKGFADGAHQNKLETAKNLLDIGLSVENIIKATGLSRAEIENL</sequence>
<accession>A0AAE9MUF6</accession>
<evidence type="ECO:0000313" key="2">
    <source>
        <dbReference type="Proteomes" id="UP001058682"/>
    </source>
</evidence>
<dbReference type="AlphaFoldDB" id="A0AAE9MUF6"/>
<evidence type="ECO:0000313" key="1">
    <source>
        <dbReference type="EMBL" id="UTY32996.1"/>
    </source>
</evidence>
<protein>
    <submittedName>
        <fullName evidence="1">Rpn family recombination-promoting nuclease/putative transposase</fullName>
    </submittedName>
</protein>
<gene>
    <name evidence="1" type="ORF">E4N74_02475</name>
</gene>
<reference evidence="1" key="1">
    <citation type="submission" date="2019-04" db="EMBL/GenBank/DDBJ databases">
        <title>Whole genome sequencing of oral phylogroup 2 treponemes.</title>
        <authorList>
            <person name="Chan Y."/>
            <person name="Zeng H.H."/>
            <person name="Yu X.L."/>
            <person name="Leung W.K."/>
            <person name="Watt R.M."/>
        </authorList>
    </citation>
    <scope>NUCLEOTIDE SEQUENCE</scope>
    <source>
        <strain evidence="1">OMZ 835</strain>
    </source>
</reference>
<dbReference type="EMBL" id="CP038804">
    <property type="protein sequence ID" value="UTY32996.1"/>
    <property type="molecule type" value="Genomic_DNA"/>
</dbReference>
<dbReference type="NCBIfam" id="TIGR01784">
    <property type="entry name" value="T_den_put_tspse"/>
    <property type="match status" value="1"/>
</dbReference>
<proteinExistence type="predicted"/>
<dbReference type="PANTHER" id="PTHR41317">
    <property type="entry name" value="PD-(D_E)XK NUCLEASE FAMILY TRANSPOSASE"/>
    <property type="match status" value="1"/>
</dbReference>
<dbReference type="PANTHER" id="PTHR41317:SF1">
    <property type="entry name" value="PD-(D_E)XK NUCLEASE FAMILY TRANSPOSASE"/>
    <property type="match status" value="1"/>
</dbReference>
<dbReference type="InterPro" id="IPR010106">
    <property type="entry name" value="RpnA"/>
</dbReference>
<name>A0AAE9MUF6_9SPIR</name>
<dbReference type="Pfam" id="PF12784">
    <property type="entry name" value="PDDEXK_2"/>
    <property type="match status" value="1"/>
</dbReference>
<organism evidence="1 2">
    <name type="scientific">Treponema putidum</name>
    <dbReference type="NCBI Taxonomy" id="221027"/>
    <lineage>
        <taxon>Bacteria</taxon>
        <taxon>Pseudomonadati</taxon>
        <taxon>Spirochaetota</taxon>
        <taxon>Spirochaetia</taxon>
        <taxon>Spirochaetales</taxon>
        <taxon>Treponemataceae</taxon>
        <taxon>Treponema</taxon>
    </lineage>
</organism>
<dbReference type="Proteomes" id="UP001058682">
    <property type="component" value="Chromosome"/>
</dbReference>